<feature type="signal peptide" evidence="1">
    <location>
        <begin position="1"/>
        <end position="19"/>
    </location>
</feature>
<gene>
    <name evidence="3" type="ORF">N7532_009713</name>
    <name evidence="2" type="ORF">N7532_009734</name>
</gene>
<keyword evidence="1" id="KW-0732">Signal</keyword>
<dbReference type="RefSeq" id="XP_056473010.1">
    <property type="nucleotide sequence ID" value="XM_056622204.1"/>
</dbReference>
<reference evidence="3" key="2">
    <citation type="journal article" date="2023" name="IMA Fungus">
        <title>Comparative genomic study of the Penicillium genus elucidates a diverse pangenome and 15 lateral gene transfer events.</title>
        <authorList>
            <person name="Petersen C."/>
            <person name="Sorensen T."/>
            <person name="Nielsen M.R."/>
            <person name="Sondergaard T.E."/>
            <person name="Sorensen J.L."/>
            <person name="Fitzpatrick D.A."/>
            <person name="Frisvad J.C."/>
            <person name="Nielsen K.L."/>
        </authorList>
    </citation>
    <scope>NUCLEOTIDE SEQUENCE</scope>
    <source>
        <strain evidence="3">IBT 30761</strain>
    </source>
</reference>
<dbReference type="Proteomes" id="UP001149074">
    <property type="component" value="Unassembled WGS sequence"/>
</dbReference>
<dbReference type="AlphaFoldDB" id="A0A9W9F012"/>
<comment type="caution">
    <text evidence="3">The sequence shown here is derived from an EMBL/GenBank/DDBJ whole genome shotgun (WGS) entry which is preliminary data.</text>
</comment>
<dbReference type="EMBL" id="JAPQKI010000009">
    <property type="protein sequence ID" value="KAJ5091029.1"/>
    <property type="molecule type" value="Genomic_DNA"/>
</dbReference>
<keyword evidence="4" id="KW-1185">Reference proteome</keyword>
<evidence type="ECO:0000256" key="1">
    <source>
        <dbReference type="SAM" id="SignalP"/>
    </source>
</evidence>
<sequence length="182" mass="19987">MKLSALLAVSAFLAEGILALNCKDGLNYCGRSIMLKNPDNDEEYSDNDLVHCVNGNGPNYLYREEVCYGGCIEAPDGKSDYCTPFAGFIVTTATENCIKLADASHRSSVETAEKKPKSVAKILLLEADIRYFHTMAVCTLLSGGANKGKSGEALWKQTVDFYAKTTDRLQNDLNELKKEQKN</sequence>
<name>A0A9W9F012_9EURO</name>
<dbReference type="GeneID" id="81361183"/>
<evidence type="ECO:0000313" key="4">
    <source>
        <dbReference type="Proteomes" id="UP001149074"/>
    </source>
</evidence>
<evidence type="ECO:0000313" key="3">
    <source>
        <dbReference type="EMBL" id="KAJ5091029.1"/>
    </source>
</evidence>
<protein>
    <submittedName>
        <fullName evidence="3">Uncharacterized protein</fullName>
    </submittedName>
</protein>
<proteinExistence type="predicted"/>
<reference evidence="3" key="1">
    <citation type="submission" date="2022-11" db="EMBL/GenBank/DDBJ databases">
        <authorList>
            <person name="Petersen C."/>
        </authorList>
    </citation>
    <scope>NUCLEOTIDE SEQUENCE</scope>
    <source>
        <strain evidence="3">IBT 30761</strain>
    </source>
</reference>
<organism evidence="3 4">
    <name type="scientific">Penicillium argentinense</name>
    <dbReference type="NCBI Taxonomy" id="1131581"/>
    <lineage>
        <taxon>Eukaryota</taxon>
        <taxon>Fungi</taxon>
        <taxon>Dikarya</taxon>
        <taxon>Ascomycota</taxon>
        <taxon>Pezizomycotina</taxon>
        <taxon>Eurotiomycetes</taxon>
        <taxon>Eurotiomycetidae</taxon>
        <taxon>Eurotiales</taxon>
        <taxon>Aspergillaceae</taxon>
        <taxon>Penicillium</taxon>
    </lineage>
</organism>
<evidence type="ECO:0000313" key="2">
    <source>
        <dbReference type="EMBL" id="KAJ5084963.1"/>
    </source>
</evidence>
<dbReference type="EMBL" id="JAPQKI010000010">
    <property type="protein sequence ID" value="KAJ5084963.1"/>
    <property type="molecule type" value="Genomic_DNA"/>
</dbReference>
<dbReference type="OrthoDB" id="4186099at2759"/>
<feature type="chain" id="PRO_5041114600" evidence="1">
    <location>
        <begin position="20"/>
        <end position="182"/>
    </location>
</feature>
<accession>A0A9W9F012</accession>